<proteinExistence type="predicted"/>
<organism evidence="2 3">
    <name type="scientific">Eumeta variegata</name>
    <name type="common">Bagworm moth</name>
    <name type="synonym">Eumeta japonica</name>
    <dbReference type="NCBI Taxonomy" id="151549"/>
    <lineage>
        <taxon>Eukaryota</taxon>
        <taxon>Metazoa</taxon>
        <taxon>Ecdysozoa</taxon>
        <taxon>Arthropoda</taxon>
        <taxon>Hexapoda</taxon>
        <taxon>Insecta</taxon>
        <taxon>Pterygota</taxon>
        <taxon>Neoptera</taxon>
        <taxon>Endopterygota</taxon>
        <taxon>Lepidoptera</taxon>
        <taxon>Glossata</taxon>
        <taxon>Ditrysia</taxon>
        <taxon>Tineoidea</taxon>
        <taxon>Psychidae</taxon>
        <taxon>Oiketicinae</taxon>
        <taxon>Eumeta</taxon>
    </lineage>
</organism>
<name>A0A4C1WD07_EUMVA</name>
<evidence type="ECO:0000313" key="3">
    <source>
        <dbReference type="Proteomes" id="UP000299102"/>
    </source>
</evidence>
<evidence type="ECO:0000313" key="2">
    <source>
        <dbReference type="EMBL" id="GBP48005.1"/>
    </source>
</evidence>
<reference evidence="2 3" key="1">
    <citation type="journal article" date="2019" name="Commun. Biol.">
        <title>The bagworm genome reveals a unique fibroin gene that provides high tensile strength.</title>
        <authorList>
            <person name="Kono N."/>
            <person name="Nakamura H."/>
            <person name="Ohtoshi R."/>
            <person name="Tomita M."/>
            <person name="Numata K."/>
            <person name="Arakawa K."/>
        </authorList>
    </citation>
    <scope>NUCLEOTIDE SEQUENCE [LARGE SCALE GENOMIC DNA]</scope>
</reference>
<keyword evidence="3" id="KW-1185">Reference proteome</keyword>
<feature type="region of interest" description="Disordered" evidence="1">
    <location>
        <begin position="20"/>
        <end position="42"/>
    </location>
</feature>
<protein>
    <submittedName>
        <fullName evidence="2">Uncharacterized protein</fullName>
    </submittedName>
</protein>
<sequence>MATPRTRHAERFHRVRLTSVATADSQRKRKRPPDRLHTRAKETNDPDCRHLFFGVRPVEYYRVPFVCGINTEIARRCSCAKIAEQNFQFGIMADASELTYVVVDTK</sequence>
<dbReference type="AlphaFoldDB" id="A0A4C1WD07"/>
<dbReference type="Proteomes" id="UP000299102">
    <property type="component" value="Unassembled WGS sequence"/>
</dbReference>
<gene>
    <name evidence="2" type="ORF">EVAR_83706_1</name>
</gene>
<comment type="caution">
    <text evidence="2">The sequence shown here is derived from an EMBL/GenBank/DDBJ whole genome shotgun (WGS) entry which is preliminary data.</text>
</comment>
<evidence type="ECO:0000256" key="1">
    <source>
        <dbReference type="SAM" id="MobiDB-lite"/>
    </source>
</evidence>
<dbReference type="EMBL" id="BGZK01000515">
    <property type="protein sequence ID" value="GBP48005.1"/>
    <property type="molecule type" value="Genomic_DNA"/>
</dbReference>
<accession>A0A4C1WD07</accession>
<feature type="compositionally biased region" description="Basic and acidic residues" evidence="1">
    <location>
        <begin position="33"/>
        <end position="42"/>
    </location>
</feature>